<name>A0A8S5S196_9CAUD</name>
<evidence type="ECO:0000313" key="1">
    <source>
        <dbReference type="EMBL" id="DAF44705.1"/>
    </source>
</evidence>
<reference evidence="1" key="1">
    <citation type="journal article" date="2021" name="Proc. Natl. Acad. Sci. U.S.A.">
        <title>A Catalog of Tens of Thousands of Viruses from Human Metagenomes Reveals Hidden Associations with Chronic Diseases.</title>
        <authorList>
            <person name="Tisza M.J."/>
            <person name="Buck C.B."/>
        </authorList>
    </citation>
    <scope>NUCLEOTIDE SEQUENCE</scope>
    <source>
        <strain evidence="1">Ct8Lf7</strain>
    </source>
</reference>
<proteinExistence type="predicted"/>
<protein>
    <submittedName>
        <fullName evidence="1">Uncharacterized protein</fullName>
    </submittedName>
</protein>
<sequence length="97" mass="11369">MGELSYSALSDRDYKNIISYADKILITSYFLSKDEPIDISKVDNTKVYDSNYNLVRSDELYINSLNGIDSLKNFVENDFYEWLKNTYPDNFLVKELV</sequence>
<organism evidence="1">
    <name type="scientific">Podoviridae sp. ct8Lf7</name>
    <dbReference type="NCBI Taxonomy" id="2827723"/>
    <lineage>
        <taxon>Viruses</taxon>
        <taxon>Duplodnaviria</taxon>
        <taxon>Heunggongvirae</taxon>
        <taxon>Uroviricota</taxon>
        <taxon>Caudoviricetes</taxon>
    </lineage>
</organism>
<accession>A0A8S5S196</accession>
<dbReference type="EMBL" id="BK032511">
    <property type="protein sequence ID" value="DAF44705.1"/>
    <property type="molecule type" value="Genomic_DNA"/>
</dbReference>